<dbReference type="AlphaFoldDB" id="A0A1E3P2L6"/>
<dbReference type="PANTHER" id="PTHR12925:SF0">
    <property type="entry name" value="PROTEIN HIKESHI"/>
    <property type="match status" value="1"/>
</dbReference>
<dbReference type="InterPro" id="IPR048364">
    <property type="entry name" value="Hikeshi-like_C"/>
</dbReference>
<dbReference type="Proteomes" id="UP000094112">
    <property type="component" value="Unassembled WGS sequence"/>
</dbReference>
<dbReference type="Pfam" id="PF21057">
    <property type="entry name" value="Hikeshi-like_C"/>
    <property type="match status" value="1"/>
</dbReference>
<protein>
    <submittedName>
        <fullName evidence="4">Uncharacterized protein</fullName>
    </submittedName>
</protein>
<dbReference type="GO" id="GO:0006020">
    <property type="term" value="P:inositol metabolic process"/>
    <property type="evidence" value="ECO:0007669"/>
    <property type="project" value="EnsemblFungi"/>
</dbReference>
<evidence type="ECO:0000259" key="2">
    <source>
        <dbReference type="Pfam" id="PF05603"/>
    </source>
</evidence>
<feature type="domain" description="Hikeshi-like C-terminal" evidence="3">
    <location>
        <begin position="129"/>
        <end position="179"/>
    </location>
</feature>
<evidence type="ECO:0000313" key="5">
    <source>
        <dbReference type="Proteomes" id="UP000094112"/>
    </source>
</evidence>
<name>A0A1E3P2L6_WICAA</name>
<evidence type="ECO:0000313" key="4">
    <source>
        <dbReference type="EMBL" id="ODQ59711.1"/>
    </source>
</evidence>
<proteinExistence type="inferred from homology"/>
<dbReference type="Pfam" id="PF05603">
    <property type="entry name" value="Hikeshi-like_N"/>
    <property type="match status" value="1"/>
</dbReference>
<dbReference type="GO" id="GO:0005634">
    <property type="term" value="C:nucleus"/>
    <property type="evidence" value="ECO:0007669"/>
    <property type="project" value="TreeGrafter"/>
</dbReference>
<dbReference type="OrthoDB" id="10248398at2759"/>
<dbReference type="GO" id="GO:0005829">
    <property type="term" value="C:cytosol"/>
    <property type="evidence" value="ECO:0007669"/>
    <property type="project" value="TreeGrafter"/>
</dbReference>
<evidence type="ECO:0000256" key="1">
    <source>
        <dbReference type="ARBA" id="ARBA00006623"/>
    </source>
</evidence>
<evidence type="ECO:0000259" key="3">
    <source>
        <dbReference type="Pfam" id="PF21057"/>
    </source>
</evidence>
<dbReference type="InterPro" id="IPR031318">
    <property type="entry name" value="OPI10"/>
</dbReference>
<dbReference type="InterPro" id="IPR008493">
    <property type="entry name" value="Hikeshi-like_N"/>
</dbReference>
<dbReference type="RefSeq" id="XP_019038918.1">
    <property type="nucleotide sequence ID" value="XM_019186302.1"/>
</dbReference>
<dbReference type="GeneID" id="30203548"/>
<dbReference type="GO" id="GO:0061608">
    <property type="term" value="F:nuclear import signal receptor activity"/>
    <property type="evidence" value="ECO:0007669"/>
    <property type="project" value="TreeGrafter"/>
</dbReference>
<sequence length="184" mass="20623">MENGTKISHVAIFLLPNIELDPSFAALIFFQLPNQDFKLFGSISASKPSAIFKLNNSVQNSPQIMDEMDMDTDQASDPLNNITVGISIEPVADAERQLEEAKAFAQSSKQKQLTTTPYNGSIMPSNPNTTALLAGKIVKHAYNYLTGFIDDQGRINIKYFDTWWDKFKTRLQNDPKFLDATQEL</sequence>
<dbReference type="PANTHER" id="PTHR12925">
    <property type="entry name" value="HIKESHI FAMILY MEMBER"/>
    <property type="match status" value="1"/>
</dbReference>
<accession>A0A1E3P2L6</accession>
<keyword evidence="5" id="KW-1185">Reference proteome</keyword>
<dbReference type="GO" id="GO:0006606">
    <property type="term" value="P:protein import into nucleus"/>
    <property type="evidence" value="ECO:0007669"/>
    <property type="project" value="TreeGrafter"/>
</dbReference>
<reference evidence="4 5" key="1">
    <citation type="journal article" date="2016" name="Proc. Natl. Acad. Sci. U.S.A.">
        <title>Comparative genomics of biotechnologically important yeasts.</title>
        <authorList>
            <person name="Riley R."/>
            <person name="Haridas S."/>
            <person name="Wolfe K.H."/>
            <person name="Lopes M.R."/>
            <person name="Hittinger C.T."/>
            <person name="Goeker M."/>
            <person name="Salamov A.A."/>
            <person name="Wisecaver J.H."/>
            <person name="Long T.M."/>
            <person name="Calvey C.H."/>
            <person name="Aerts A.L."/>
            <person name="Barry K.W."/>
            <person name="Choi C."/>
            <person name="Clum A."/>
            <person name="Coughlan A.Y."/>
            <person name="Deshpande S."/>
            <person name="Douglass A.P."/>
            <person name="Hanson S.J."/>
            <person name="Klenk H.-P."/>
            <person name="LaButti K.M."/>
            <person name="Lapidus A."/>
            <person name="Lindquist E.A."/>
            <person name="Lipzen A.M."/>
            <person name="Meier-Kolthoff J.P."/>
            <person name="Ohm R.A."/>
            <person name="Otillar R.P."/>
            <person name="Pangilinan J.L."/>
            <person name="Peng Y."/>
            <person name="Rokas A."/>
            <person name="Rosa C.A."/>
            <person name="Scheuner C."/>
            <person name="Sibirny A.A."/>
            <person name="Slot J.C."/>
            <person name="Stielow J.B."/>
            <person name="Sun H."/>
            <person name="Kurtzman C.P."/>
            <person name="Blackwell M."/>
            <person name="Grigoriev I.V."/>
            <person name="Jeffries T.W."/>
        </authorList>
    </citation>
    <scope>NUCLEOTIDE SEQUENCE [LARGE SCALE GENOMIC DNA]</scope>
    <source>
        <strain evidence="5">ATCC 58044 / CBS 1984 / NCYC 433 / NRRL Y-366-8</strain>
    </source>
</reference>
<comment type="similarity">
    <text evidence="1">Belongs to the OPI10 family.</text>
</comment>
<feature type="domain" description="Hikeshi-like N-terminal" evidence="2">
    <location>
        <begin position="3"/>
        <end position="103"/>
    </location>
</feature>
<dbReference type="STRING" id="683960.A0A1E3P2L6"/>
<organism evidence="4 5">
    <name type="scientific">Wickerhamomyces anomalus (strain ATCC 58044 / CBS 1984 / NCYC 433 / NRRL Y-366-8)</name>
    <name type="common">Yeast</name>
    <name type="synonym">Hansenula anomala</name>
    <dbReference type="NCBI Taxonomy" id="683960"/>
    <lineage>
        <taxon>Eukaryota</taxon>
        <taxon>Fungi</taxon>
        <taxon>Dikarya</taxon>
        <taxon>Ascomycota</taxon>
        <taxon>Saccharomycotina</taxon>
        <taxon>Saccharomycetes</taxon>
        <taxon>Phaffomycetales</taxon>
        <taxon>Wickerhamomycetaceae</taxon>
        <taxon>Wickerhamomyces</taxon>
    </lineage>
</organism>
<dbReference type="EMBL" id="KV454210">
    <property type="protein sequence ID" value="ODQ59711.1"/>
    <property type="molecule type" value="Genomic_DNA"/>
</dbReference>
<gene>
    <name evidence="4" type="ORF">WICANDRAFT_91536</name>
</gene>